<evidence type="ECO:0000313" key="2">
    <source>
        <dbReference type="EMBL" id="CPB59396.1"/>
    </source>
</evidence>
<accession>A0A916PDC7</accession>
<evidence type="ECO:0000313" key="3">
    <source>
        <dbReference type="Proteomes" id="UP000039021"/>
    </source>
</evidence>
<protein>
    <submittedName>
        <fullName evidence="2">Uncharacterized protein</fullName>
    </submittedName>
</protein>
<evidence type="ECO:0000256" key="1">
    <source>
        <dbReference type="SAM" id="MobiDB-lite"/>
    </source>
</evidence>
<feature type="region of interest" description="Disordered" evidence="1">
    <location>
        <begin position="30"/>
        <end position="71"/>
    </location>
</feature>
<name>A0A916PDC7_MYCTX</name>
<feature type="compositionally biased region" description="Polar residues" evidence="1">
    <location>
        <begin position="57"/>
        <end position="71"/>
    </location>
</feature>
<dbReference type="AlphaFoldDB" id="A0A916PDC7"/>
<organism evidence="2 3">
    <name type="scientific">Mycobacterium tuberculosis</name>
    <dbReference type="NCBI Taxonomy" id="1773"/>
    <lineage>
        <taxon>Bacteria</taxon>
        <taxon>Bacillati</taxon>
        <taxon>Actinomycetota</taxon>
        <taxon>Actinomycetes</taxon>
        <taxon>Mycobacteriales</taxon>
        <taxon>Mycobacteriaceae</taxon>
        <taxon>Mycobacterium</taxon>
        <taxon>Mycobacterium tuberculosis complex</taxon>
    </lineage>
</organism>
<reference evidence="3" key="1">
    <citation type="submission" date="2015-03" db="EMBL/GenBank/DDBJ databases">
        <authorList>
            <consortium name="Pathogen Informatics"/>
        </authorList>
    </citation>
    <scope>NUCLEOTIDE SEQUENCE [LARGE SCALE GENOMIC DNA]</scope>
    <source>
        <strain evidence="3">N09902308</strain>
    </source>
</reference>
<gene>
    <name evidence="2" type="ORF">ERS007739_05330</name>
</gene>
<comment type="caution">
    <text evidence="2">The sequence shown here is derived from an EMBL/GenBank/DDBJ whole genome shotgun (WGS) entry which is preliminary data.</text>
</comment>
<proteinExistence type="predicted"/>
<dbReference type="Proteomes" id="UP000039021">
    <property type="component" value="Unassembled WGS sequence"/>
</dbReference>
<dbReference type="EMBL" id="CSBK01004136">
    <property type="protein sequence ID" value="CPB59396.1"/>
    <property type="molecule type" value="Genomic_DNA"/>
</dbReference>
<sequence length="71" mass="7656">MCTGPRGMLAKARNAESILLRALAIDSMDTEQRQNRRKVAPRPSPSSLVSCCECRPNSPTATSPVRISIGT</sequence>